<reference evidence="1" key="1">
    <citation type="journal article" date="2022" name="bioRxiv">
        <title>Sequencing and chromosome-scale assembly of the giantPleurodeles waltlgenome.</title>
        <authorList>
            <person name="Brown T."/>
            <person name="Elewa A."/>
            <person name="Iarovenko S."/>
            <person name="Subramanian E."/>
            <person name="Araus A.J."/>
            <person name="Petzold A."/>
            <person name="Susuki M."/>
            <person name="Suzuki K.-i.T."/>
            <person name="Hayashi T."/>
            <person name="Toyoda A."/>
            <person name="Oliveira C."/>
            <person name="Osipova E."/>
            <person name="Leigh N.D."/>
            <person name="Simon A."/>
            <person name="Yun M.H."/>
        </authorList>
    </citation>
    <scope>NUCLEOTIDE SEQUENCE</scope>
    <source>
        <strain evidence="1">20211129_DDA</strain>
        <tissue evidence="1">Liver</tissue>
    </source>
</reference>
<organism evidence="1 2">
    <name type="scientific">Pleurodeles waltl</name>
    <name type="common">Iberian ribbed newt</name>
    <dbReference type="NCBI Taxonomy" id="8319"/>
    <lineage>
        <taxon>Eukaryota</taxon>
        <taxon>Metazoa</taxon>
        <taxon>Chordata</taxon>
        <taxon>Craniata</taxon>
        <taxon>Vertebrata</taxon>
        <taxon>Euteleostomi</taxon>
        <taxon>Amphibia</taxon>
        <taxon>Batrachia</taxon>
        <taxon>Caudata</taxon>
        <taxon>Salamandroidea</taxon>
        <taxon>Salamandridae</taxon>
        <taxon>Pleurodelinae</taxon>
        <taxon>Pleurodeles</taxon>
    </lineage>
</organism>
<protein>
    <submittedName>
        <fullName evidence="1">Uncharacterized protein</fullName>
    </submittedName>
</protein>
<proteinExistence type="predicted"/>
<dbReference type="EMBL" id="JANPWB010000009">
    <property type="protein sequence ID" value="KAJ1158297.1"/>
    <property type="molecule type" value="Genomic_DNA"/>
</dbReference>
<keyword evidence="2" id="KW-1185">Reference proteome</keyword>
<evidence type="ECO:0000313" key="1">
    <source>
        <dbReference type="EMBL" id="KAJ1158297.1"/>
    </source>
</evidence>
<name>A0AAV7S2N6_PLEWA</name>
<dbReference type="Proteomes" id="UP001066276">
    <property type="component" value="Chromosome 5"/>
</dbReference>
<accession>A0AAV7S2N6</accession>
<evidence type="ECO:0000313" key="2">
    <source>
        <dbReference type="Proteomes" id="UP001066276"/>
    </source>
</evidence>
<sequence length="68" mass="7647">MRPLYRPLCMHAIKLDATQCITCLDYAHFVEKAEASAGIRVKMLRVRYVIASHLGVPFWLGPSADTVD</sequence>
<comment type="caution">
    <text evidence="1">The sequence shown here is derived from an EMBL/GenBank/DDBJ whole genome shotgun (WGS) entry which is preliminary data.</text>
</comment>
<dbReference type="AlphaFoldDB" id="A0AAV7S2N6"/>
<gene>
    <name evidence="1" type="ORF">NDU88_010989</name>
</gene>